<dbReference type="CDD" id="cd01300">
    <property type="entry name" value="YtcJ_like"/>
    <property type="match status" value="1"/>
</dbReference>
<dbReference type="Gene3D" id="3.20.20.140">
    <property type="entry name" value="Metal-dependent hydrolases"/>
    <property type="match status" value="1"/>
</dbReference>
<organism evidence="2 3">
    <name type="scientific">Rhodococcus spongiicola</name>
    <dbReference type="NCBI Taxonomy" id="2487352"/>
    <lineage>
        <taxon>Bacteria</taxon>
        <taxon>Bacillati</taxon>
        <taxon>Actinomycetota</taxon>
        <taxon>Actinomycetes</taxon>
        <taxon>Mycobacteriales</taxon>
        <taxon>Nocardiaceae</taxon>
        <taxon>Rhodococcus</taxon>
    </lineage>
</organism>
<accession>A0A438AX77</accession>
<keyword evidence="3" id="KW-1185">Reference proteome</keyword>
<dbReference type="AlphaFoldDB" id="A0A438AX77"/>
<dbReference type="InterPro" id="IPR033932">
    <property type="entry name" value="YtcJ-like"/>
</dbReference>
<dbReference type="Gene3D" id="3.10.310.70">
    <property type="match status" value="1"/>
</dbReference>
<feature type="domain" description="Amidohydrolase 3" evidence="1">
    <location>
        <begin position="48"/>
        <end position="530"/>
    </location>
</feature>
<dbReference type="Pfam" id="PF07969">
    <property type="entry name" value="Amidohydro_3"/>
    <property type="match status" value="1"/>
</dbReference>
<name>A0A438AX77_9NOCA</name>
<dbReference type="SUPFAM" id="SSF51556">
    <property type="entry name" value="Metallo-dependent hydrolases"/>
    <property type="match status" value="1"/>
</dbReference>
<proteinExistence type="predicted"/>
<dbReference type="SUPFAM" id="SSF51338">
    <property type="entry name" value="Composite domain of metallo-dependent hydrolases"/>
    <property type="match status" value="1"/>
</dbReference>
<protein>
    <submittedName>
        <fullName evidence="2">Amidohydrolase</fullName>
    </submittedName>
</protein>
<dbReference type="GO" id="GO:0016810">
    <property type="term" value="F:hydrolase activity, acting on carbon-nitrogen (but not peptide) bonds"/>
    <property type="evidence" value="ECO:0007669"/>
    <property type="project" value="InterPro"/>
</dbReference>
<gene>
    <name evidence="2" type="ORF">EF834_08920</name>
</gene>
<dbReference type="PANTHER" id="PTHR22642:SF2">
    <property type="entry name" value="PROTEIN LONG AFTER FAR-RED 3"/>
    <property type="match status" value="1"/>
</dbReference>
<dbReference type="EMBL" id="RKLN01000003">
    <property type="protein sequence ID" value="RVW03272.1"/>
    <property type="molecule type" value="Genomic_DNA"/>
</dbReference>
<dbReference type="Gene3D" id="2.30.40.10">
    <property type="entry name" value="Urease, subunit C, domain 1"/>
    <property type="match status" value="1"/>
</dbReference>
<reference evidence="2 3" key="1">
    <citation type="submission" date="2018-11" db="EMBL/GenBank/DDBJ databases">
        <title>Rhodococcus spongicola sp. nov. and Rhodococcus xishaensis sp. nov. from marine sponges.</title>
        <authorList>
            <person name="Li L."/>
            <person name="Lin H.W."/>
        </authorList>
    </citation>
    <scope>NUCLEOTIDE SEQUENCE [LARGE SCALE GENOMIC DNA]</scope>
    <source>
        <strain evidence="2 3">LHW50502</strain>
    </source>
</reference>
<sequence length="540" mass="56097">MSVSTQLLVGGRIYSPSAPDATAMAVTDGVVVWVGEDRPGRALHPDAQVIELDGAFVTPGFVDAHVHVTALGLQVTGLDLGGVRDKAECLDRVRRFASEHSGAVVWGHGWDDSRWPDVAPTTAELDEAAPGRPVYLTRADAHSALCSTPLRQAVPALASAPGYAPDGSLTGEAHHRARARARALLTPTQRADARVAALDHAAAQGIVAVHECGGPDISGLDDFQALLAYPHPVEVRGYWGEAVDSPEAATELLARTGAHALGGDLFIDGALGSHTAAVLAPYHDCAGHHGTTYLDAETVAAHLRACTLAGIQAGFHAIGDAAVAAVLSAFGTVAEELGGPALAARGHRIEHLEMVTAEQAAQLGSWGVIASMQPVFDALWGGRDGMYAQRLGAERAARMNPFAPIAATGMSLAFGSDAPVTSVDPWAMLRAAVHHHTPGSGVSPRAAFAAATRGAWRAGGVRDGMAGTLVPGAPASYAIWDTDELVVSAPKDSVQRWSTDPRSRVPALPRLDDDAGTPVCLKSVHRGVTVHEHGVTVHEH</sequence>
<evidence type="ECO:0000313" key="3">
    <source>
        <dbReference type="Proteomes" id="UP000284333"/>
    </source>
</evidence>
<evidence type="ECO:0000313" key="2">
    <source>
        <dbReference type="EMBL" id="RVW03272.1"/>
    </source>
</evidence>
<keyword evidence="2" id="KW-0378">Hydrolase</keyword>
<evidence type="ECO:0000259" key="1">
    <source>
        <dbReference type="Pfam" id="PF07969"/>
    </source>
</evidence>
<dbReference type="InterPro" id="IPR032466">
    <property type="entry name" value="Metal_Hydrolase"/>
</dbReference>
<dbReference type="PANTHER" id="PTHR22642">
    <property type="entry name" value="IMIDAZOLONEPROPIONASE"/>
    <property type="match status" value="1"/>
</dbReference>
<dbReference type="InterPro" id="IPR011059">
    <property type="entry name" value="Metal-dep_hydrolase_composite"/>
</dbReference>
<dbReference type="Proteomes" id="UP000284333">
    <property type="component" value="Unassembled WGS sequence"/>
</dbReference>
<dbReference type="InterPro" id="IPR013108">
    <property type="entry name" value="Amidohydro_3"/>
</dbReference>
<dbReference type="OrthoDB" id="3238066at2"/>
<dbReference type="RefSeq" id="WP_127946861.1">
    <property type="nucleotide sequence ID" value="NZ_RKLN01000003.1"/>
</dbReference>
<comment type="caution">
    <text evidence="2">The sequence shown here is derived from an EMBL/GenBank/DDBJ whole genome shotgun (WGS) entry which is preliminary data.</text>
</comment>